<dbReference type="EMBL" id="LS974202">
    <property type="protein sequence ID" value="SSC12562.1"/>
    <property type="molecule type" value="Genomic_DNA"/>
</dbReference>
<dbReference type="Proteomes" id="UP000250796">
    <property type="component" value="Chromosome MESINF"/>
</dbReference>
<sequence length="166" mass="18809">MITKNSATGQWLDAVMKSYKKNDPGIVEKSIMALTLLEQLSVEGLDFIFKGGTSLMLLLDNFSRFSLDIDILLRDEREGLEDIFDAICKKGVFKSWFEDERKTPSDVPKAHYGFVRESVLDGRERAVFLDILYQEVGTRSLLKVPVRHRVIETAPPDVLVTAREAS</sequence>
<dbReference type="RefSeq" id="WP_169698862.1">
    <property type="nucleotide sequence ID" value="NZ_LS974202.1"/>
</dbReference>
<dbReference type="Pfam" id="PF08843">
    <property type="entry name" value="AbiEii"/>
    <property type="match status" value="1"/>
</dbReference>
<gene>
    <name evidence="1" type="ORF">MESINF_1118</name>
</gene>
<dbReference type="Gene3D" id="3.10.450.620">
    <property type="entry name" value="JHP933, nucleotidyltransferase-like core domain"/>
    <property type="match status" value="1"/>
</dbReference>
<evidence type="ECO:0008006" key="3">
    <source>
        <dbReference type="Google" id="ProtNLM"/>
    </source>
</evidence>
<keyword evidence="2" id="KW-1185">Reference proteome</keyword>
<dbReference type="AlphaFoldDB" id="A0A7Z7LEN8"/>
<reference evidence="1 2" key="1">
    <citation type="submission" date="2017-01" db="EMBL/GenBank/DDBJ databases">
        <authorList>
            <person name="Erauso G."/>
        </authorList>
    </citation>
    <scope>NUCLEOTIDE SEQUENCE [LARGE SCALE GENOMIC DNA]</scope>
    <source>
        <strain evidence="1">MESINF1</strain>
    </source>
</reference>
<name>A0A7Z7LEN8_9BACT</name>
<organism evidence="1 2">
    <name type="scientific">Mesotoga infera</name>
    <dbReference type="NCBI Taxonomy" id="1236046"/>
    <lineage>
        <taxon>Bacteria</taxon>
        <taxon>Thermotogati</taxon>
        <taxon>Thermotogota</taxon>
        <taxon>Thermotogae</taxon>
        <taxon>Kosmotogales</taxon>
        <taxon>Kosmotogaceae</taxon>
        <taxon>Mesotoga</taxon>
    </lineage>
</organism>
<protein>
    <recommendedName>
        <fullName evidence="3">Nucleotidyl transferase AbiEii/AbiGii toxin family protein</fullName>
    </recommendedName>
</protein>
<evidence type="ECO:0000313" key="2">
    <source>
        <dbReference type="Proteomes" id="UP000250796"/>
    </source>
</evidence>
<accession>A0A7Z7LEN8</accession>
<proteinExistence type="predicted"/>
<evidence type="ECO:0000313" key="1">
    <source>
        <dbReference type="EMBL" id="SSC12562.1"/>
    </source>
</evidence>
<dbReference type="KEGG" id="minf:MESINF_1118"/>
<dbReference type="InterPro" id="IPR014942">
    <property type="entry name" value="AbiEii"/>
</dbReference>